<dbReference type="OrthoDB" id="132869at2157"/>
<dbReference type="EMBL" id="CP009518">
    <property type="protein sequence ID" value="AKB85784.1"/>
    <property type="molecule type" value="Genomic_DNA"/>
</dbReference>
<accession>A0A0E3X214</accession>
<dbReference type="GeneID" id="24894297"/>
<protein>
    <submittedName>
        <fullName evidence="1">F420H2 dehydrogenase subunit FpoO</fullName>
    </submittedName>
</protein>
<dbReference type="KEGG" id="mmet:MCMEM_1731"/>
<dbReference type="Proteomes" id="UP000033048">
    <property type="component" value="Chromosome"/>
</dbReference>
<keyword evidence="2" id="KW-1185">Reference proteome</keyword>
<evidence type="ECO:0000313" key="1">
    <source>
        <dbReference type="EMBL" id="AKB85784.1"/>
    </source>
</evidence>
<name>A0A0E3X214_METMT</name>
<dbReference type="RefSeq" id="WP_048205835.1">
    <property type="nucleotide sequence ID" value="NZ_CP009518.1"/>
</dbReference>
<evidence type="ECO:0000313" key="2">
    <source>
        <dbReference type="Proteomes" id="UP000033048"/>
    </source>
</evidence>
<reference evidence="1 2" key="1">
    <citation type="submission" date="2014-07" db="EMBL/GenBank/DDBJ databases">
        <title>Methanogenic archaea and the global carbon cycle.</title>
        <authorList>
            <person name="Henriksen J.R."/>
            <person name="Luke J."/>
            <person name="Reinhart S."/>
            <person name="Benedict M.N."/>
            <person name="Youngblut N.D."/>
            <person name="Metcalf M.E."/>
            <person name="Whitaker R.J."/>
            <person name="Metcalf W.W."/>
        </authorList>
    </citation>
    <scope>NUCLEOTIDE SEQUENCE [LARGE SCALE GENOMIC DNA]</scope>
    <source>
        <strain evidence="1 2">MM1</strain>
    </source>
</reference>
<organism evidence="1 2">
    <name type="scientific">Methanococcoides methylutens MM1</name>
    <dbReference type="NCBI Taxonomy" id="1434104"/>
    <lineage>
        <taxon>Archaea</taxon>
        <taxon>Methanobacteriati</taxon>
        <taxon>Methanobacteriota</taxon>
        <taxon>Stenosarchaea group</taxon>
        <taxon>Methanomicrobia</taxon>
        <taxon>Methanosarcinales</taxon>
        <taxon>Methanosarcinaceae</taxon>
        <taxon>Methanococcoides</taxon>
    </lineage>
</organism>
<sequence length="116" mass="12773">MADCDLCGVAIPTVCPVRVFAPKFEQSYPEGVWKGLCSGCLENAKKAYDEAIENKATGTFGKCDLCGADGQLQDVEINIPSFSKGYELERKKICMKCLEQSSDAYENKDELLGEHH</sequence>
<dbReference type="Pfam" id="PF10621">
    <property type="entry name" value="FpoO"/>
    <property type="match status" value="1"/>
</dbReference>
<dbReference type="InterPro" id="IPR018288">
    <property type="entry name" value="F420H2-DH_FpoO"/>
</dbReference>
<dbReference type="AlphaFoldDB" id="A0A0E3X214"/>
<proteinExistence type="predicted"/>
<dbReference type="HOGENOM" id="CLU_165880_0_0_2"/>
<dbReference type="STRING" id="1434104.MCMEM_1731"/>
<dbReference type="PATRIC" id="fig|1434104.5.peg.1878"/>
<gene>
    <name evidence="1" type="ORF">MCMEM_1731</name>
</gene>